<organism evidence="1 2">
    <name type="scientific">Paenibacillus shunpengii</name>
    <dbReference type="NCBI Taxonomy" id="2054424"/>
    <lineage>
        <taxon>Bacteria</taxon>
        <taxon>Bacillati</taxon>
        <taxon>Bacillota</taxon>
        <taxon>Bacilli</taxon>
        <taxon>Bacillales</taxon>
        <taxon>Paenibacillaceae</taxon>
        <taxon>Paenibacillus</taxon>
    </lineage>
</organism>
<protein>
    <submittedName>
        <fullName evidence="1">Uncharacterized protein</fullName>
    </submittedName>
</protein>
<proteinExistence type="predicted"/>
<dbReference type="EMBL" id="JBHUMJ010000002">
    <property type="protein sequence ID" value="MFD2699557.1"/>
    <property type="molecule type" value="Genomic_DNA"/>
</dbReference>
<name>A0ABW5SK75_9BACL</name>
<dbReference type="Proteomes" id="UP001597540">
    <property type="component" value="Unassembled WGS sequence"/>
</dbReference>
<accession>A0ABW5SK75</accession>
<evidence type="ECO:0000313" key="1">
    <source>
        <dbReference type="EMBL" id="MFD2699557.1"/>
    </source>
</evidence>
<dbReference type="RefSeq" id="WP_379260478.1">
    <property type="nucleotide sequence ID" value="NZ_JBHUMJ010000002.1"/>
</dbReference>
<sequence>MSVDTLAAAFVNADLIVFSAGTNGGKIEVTKSIDGDGVTKMIGTVE</sequence>
<reference evidence="2" key="1">
    <citation type="journal article" date="2019" name="Int. J. Syst. Evol. Microbiol.">
        <title>The Global Catalogue of Microorganisms (GCM) 10K type strain sequencing project: providing services to taxonomists for standard genome sequencing and annotation.</title>
        <authorList>
            <consortium name="The Broad Institute Genomics Platform"/>
            <consortium name="The Broad Institute Genome Sequencing Center for Infectious Disease"/>
            <person name="Wu L."/>
            <person name="Ma J."/>
        </authorList>
    </citation>
    <scope>NUCLEOTIDE SEQUENCE [LARGE SCALE GENOMIC DNA]</scope>
    <source>
        <strain evidence="2">KCTC 33849</strain>
    </source>
</reference>
<comment type="caution">
    <text evidence="1">The sequence shown here is derived from an EMBL/GenBank/DDBJ whole genome shotgun (WGS) entry which is preliminary data.</text>
</comment>
<evidence type="ECO:0000313" key="2">
    <source>
        <dbReference type="Proteomes" id="UP001597540"/>
    </source>
</evidence>
<gene>
    <name evidence="1" type="ORF">ACFSVM_03685</name>
</gene>
<keyword evidence="2" id="KW-1185">Reference proteome</keyword>